<name>A0A7X9RML4_9BIFI</name>
<comment type="caution">
    <text evidence="2">The sequence shown here is derived from an EMBL/GenBank/DDBJ whole genome shotgun (WGS) entry which is preliminary data.</text>
</comment>
<dbReference type="PROSITE" id="PS51257">
    <property type="entry name" value="PROKAR_LIPOPROTEIN"/>
    <property type="match status" value="1"/>
</dbReference>
<organism evidence="2 3">
    <name type="scientific">Bifidobacterium thermophilum</name>
    <dbReference type="NCBI Taxonomy" id="33905"/>
    <lineage>
        <taxon>Bacteria</taxon>
        <taxon>Bacillati</taxon>
        <taxon>Actinomycetota</taxon>
        <taxon>Actinomycetes</taxon>
        <taxon>Bifidobacteriales</taxon>
        <taxon>Bifidobacteriaceae</taxon>
        <taxon>Bifidobacterium</taxon>
    </lineage>
</organism>
<dbReference type="EMBL" id="JABAGI010000003">
    <property type="protein sequence ID" value="NME61965.1"/>
    <property type="molecule type" value="Genomic_DNA"/>
</dbReference>
<keyword evidence="1" id="KW-0732">Signal</keyword>
<evidence type="ECO:0008006" key="4">
    <source>
        <dbReference type="Google" id="ProtNLM"/>
    </source>
</evidence>
<feature type="chain" id="PRO_5038625355" description="Lipoprotein" evidence="1">
    <location>
        <begin position="27"/>
        <end position="326"/>
    </location>
</feature>
<feature type="signal peptide" evidence="1">
    <location>
        <begin position="1"/>
        <end position="26"/>
    </location>
</feature>
<evidence type="ECO:0000256" key="1">
    <source>
        <dbReference type="SAM" id="SignalP"/>
    </source>
</evidence>
<sequence length="326" mass="35498">MLGKKLETIAALATATAMLVSMTACGNGNTASSDTIDNQNKSEVKMDDSTPTALVKSFMNTIKAGDWDSIPGFFTSKSRPKMAGETVRKSLVEPIKNFTVDESYEDDGDVVVPVHIGDNSFDTKLVKSPEGGWRFDEYDDDTSAHGGTDGLITDIHDHDGVCVEALGKKRGAVLPGKYVLKCSTSYGIEASQTVYQGIDGENSIKYTKWPSKDKLVQQVTDAIKKRFNSGRTEIQTPDGYDIDAIKLTSDIDVQDVGNAGNDVWAKAVFNFTYTLGESGPQHEWVDNGTGMWWSINVAPDRMTMTYRITALNPTDTPDGYKSALSD</sequence>
<proteinExistence type="predicted"/>
<dbReference type="AlphaFoldDB" id="A0A7X9RML4"/>
<dbReference type="Proteomes" id="UP000588369">
    <property type="component" value="Unassembled WGS sequence"/>
</dbReference>
<gene>
    <name evidence="2" type="ORF">HF844_03980</name>
</gene>
<accession>A0A7X9RML4</accession>
<protein>
    <recommendedName>
        <fullName evidence="4">Lipoprotein</fullName>
    </recommendedName>
</protein>
<evidence type="ECO:0000313" key="2">
    <source>
        <dbReference type="EMBL" id="NME61965.1"/>
    </source>
</evidence>
<evidence type="ECO:0000313" key="3">
    <source>
        <dbReference type="Proteomes" id="UP000588369"/>
    </source>
</evidence>
<reference evidence="2 3" key="1">
    <citation type="submission" date="2020-04" db="EMBL/GenBank/DDBJ databases">
        <authorList>
            <person name="Hitch T.C.A."/>
            <person name="Wylensek D."/>
            <person name="Clavel T."/>
        </authorList>
    </citation>
    <scope>NUCLEOTIDE SEQUENCE [LARGE SCALE GENOMIC DNA]</scope>
    <source>
        <strain evidence="2 3">BSM-130-P53-3C</strain>
    </source>
</reference>
<dbReference type="RefSeq" id="WP_168984059.1">
    <property type="nucleotide sequence ID" value="NZ_JABAGI010000003.1"/>
</dbReference>